<dbReference type="PROSITE" id="PS51257">
    <property type="entry name" value="PROKAR_LIPOPROTEIN"/>
    <property type="match status" value="1"/>
</dbReference>
<dbReference type="eggNOG" id="ENOG50301R8">
    <property type="taxonomic scope" value="Bacteria"/>
</dbReference>
<accession>A0A0A2N6M0</accession>
<evidence type="ECO:0000313" key="2">
    <source>
        <dbReference type="Proteomes" id="UP000030149"/>
    </source>
</evidence>
<keyword evidence="2" id="KW-1185">Reference proteome</keyword>
<dbReference type="PATRIC" id="fig|1107311.5.peg.2695"/>
<gene>
    <name evidence="1" type="ORF">Q767_07485</name>
</gene>
<dbReference type="EMBL" id="JRLZ01000005">
    <property type="protein sequence ID" value="KGO96095.1"/>
    <property type="molecule type" value="Genomic_DNA"/>
</dbReference>
<name>A0A0A2N6M0_9FLAO</name>
<dbReference type="Proteomes" id="UP000030149">
    <property type="component" value="Unassembled WGS sequence"/>
</dbReference>
<comment type="caution">
    <text evidence="1">The sequence shown here is derived from an EMBL/GenBank/DDBJ whole genome shotgun (WGS) entry which is preliminary data.</text>
</comment>
<dbReference type="AlphaFoldDB" id="A0A0A2N6M0"/>
<sequence length="213" mass="24692">MPKSMIRFLLISAFSVLLFSCKSYEIANAVKKESSVKEFQNQYFANPETDYVYKAHIDVYGNELSGIFIAKRINDSIHRVVFTTDFGNKLLDFELSETDFKVNYILEDLNKKIVVNTLRDDFRLLLKVDYVISESLENEECYIYKSADKKRFNYFFVNKTDGKLVKLINASKSKEKVVLGFASKNSTFAENITIQHKNIKLKIELNQISNQSN</sequence>
<reference evidence="1 2" key="2">
    <citation type="journal article" date="2015" name="Stand. Genomic Sci.">
        <title>High quality draft genomic sequence of Flavobacterium enshiense DK69(T) and comparison among Flavobacterium genomes.</title>
        <authorList>
            <person name="Zeng Z."/>
            <person name="Chen C."/>
            <person name="Du H."/>
            <person name="Wang G."/>
            <person name="Li M."/>
        </authorList>
    </citation>
    <scope>NUCLEOTIDE SEQUENCE [LARGE SCALE GENOMIC DNA]</scope>
    <source>
        <strain evidence="1 2">DK69</strain>
    </source>
</reference>
<organism evidence="1 2">
    <name type="scientific">Flavobacterium enshiense DK69</name>
    <dbReference type="NCBI Taxonomy" id="1107311"/>
    <lineage>
        <taxon>Bacteria</taxon>
        <taxon>Pseudomonadati</taxon>
        <taxon>Bacteroidota</taxon>
        <taxon>Flavobacteriia</taxon>
        <taxon>Flavobacteriales</taxon>
        <taxon>Flavobacteriaceae</taxon>
        <taxon>Flavobacterium</taxon>
    </lineage>
</organism>
<evidence type="ECO:0008006" key="3">
    <source>
        <dbReference type="Google" id="ProtNLM"/>
    </source>
</evidence>
<proteinExistence type="predicted"/>
<dbReference type="STRING" id="1107311.Q767_07485"/>
<evidence type="ECO:0000313" key="1">
    <source>
        <dbReference type="EMBL" id="KGO96095.1"/>
    </source>
</evidence>
<protein>
    <recommendedName>
        <fullName evidence="3">Lipoprotein</fullName>
    </recommendedName>
</protein>
<reference evidence="2" key="1">
    <citation type="submission" date="2013-09" db="EMBL/GenBank/DDBJ databases">
        <authorList>
            <person name="Zeng Z."/>
            <person name="Chen C."/>
        </authorList>
    </citation>
    <scope>NUCLEOTIDE SEQUENCE [LARGE SCALE GENOMIC DNA]</scope>
    <source>
        <strain evidence="2">DK69</strain>
    </source>
</reference>
<dbReference type="OrthoDB" id="1043955at2"/>